<evidence type="ECO:0000313" key="2">
    <source>
        <dbReference type="Proteomes" id="UP001153954"/>
    </source>
</evidence>
<organism evidence="1 2">
    <name type="scientific">Euphydryas editha</name>
    <name type="common">Edith's checkerspot</name>
    <dbReference type="NCBI Taxonomy" id="104508"/>
    <lineage>
        <taxon>Eukaryota</taxon>
        <taxon>Metazoa</taxon>
        <taxon>Ecdysozoa</taxon>
        <taxon>Arthropoda</taxon>
        <taxon>Hexapoda</taxon>
        <taxon>Insecta</taxon>
        <taxon>Pterygota</taxon>
        <taxon>Neoptera</taxon>
        <taxon>Endopterygota</taxon>
        <taxon>Lepidoptera</taxon>
        <taxon>Glossata</taxon>
        <taxon>Ditrysia</taxon>
        <taxon>Papilionoidea</taxon>
        <taxon>Nymphalidae</taxon>
        <taxon>Nymphalinae</taxon>
        <taxon>Euphydryas</taxon>
    </lineage>
</organism>
<dbReference type="PANTHER" id="PTHR46060">
    <property type="entry name" value="MARINER MOS1 TRANSPOSASE-LIKE PROTEIN"/>
    <property type="match status" value="1"/>
</dbReference>
<dbReference type="AlphaFoldDB" id="A0AAU9TYU3"/>
<dbReference type="Proteomes" id="UP001153954">
    <property type="component" value="Unassembled WGS sequence"/>
</dbReference>
<dbReference type="InterPro" id="IPR052709">
    <property type="entry name" value="Transposase-MT_Hybrid"/>
</dbReference>
<gene>
    <name evidence="1" type="ORF">EEDITHA_LOCUS8549</name>
</gene>
<keyword evidence="2" id="KW-1185">Reference proteome</keyword>
<dbReference type="Gene3D" id="3.30.420.10">
    <property type="entry name" value="Ribonuclease H-like superfamily/Ribonuclease H"/>
    <property type="match status" value="1"/>
</dbReference>
<name>A0AAU9TYU3_EUPED</name>
<dbReference type="Pfam" id="PF01359">
    <property type="entry name" value="Transposase_1"/>
    <property type="match status" value="1"/>
</dbReference>
<dbReference type="GO" id="GO:0003676">
    <property type="term" value="F:nucleic acid binding"/>
    <property type="evidence" value="ECO:0007669"/>
    <property type="project" value="InterPro"/>
</dbReference>
<dbReference type="EMBL" id="CAKOGL010000012">
    <property type="protein sequence ID" value="CAH2092824.1"/>
    <property type="molecule type" value="Genomic_DNA"/>
</dbReference>
<sequence length="114" mass="13219">MQGEFPKLISAVQKQERVKRCGQFLSLCDSRQKEDLDSIVTGDKTMVLYHDPLPKKQLMEWRRPSSPRPKKAKVTQSQTKIMATKFWDSEGILLVDFEERNTTVTGEYYASLLH</sequence>
<dbReference type="InterPro" id="IPR036397">
    <property type="entry name" value="RNaseH_sf"/>
</dbReference>
<dbReference type="PANTHER" id="PTHR46060:SF1">
    <property type="entry name" value="MARINER MOS1 TRANSPOSASE-LIKE PROTEIN"/>
    <property type="match status" value="1"/>
</dbReference>
<reference evidence="1" key="1">
    <citation type="submission" date="2022-03" db="EMBL/GenBank/DDBJ databases">
        <authorList>
            <person name="Tunstrom K."/>
        </authorList>
    </citation>
    <scope>NUCLEOTIDE SEQUENCE</scope>
</reference>
<accession>A0AAU9TYU3</accession>
<proteinExistence type="predicted"/>
<evidence type="ECO:0000313" key="1">
    <source>
        <dbReference type="EMBL" id="CAH2092824.1"/>
    </source>
</evidence>
<protein>
    <submittedName>
        <fullName evidence="1">Uncharacterized protein</fullName>
    </submittedName>
</protein>
<dbReference type="InterPro" id="IPR001888">
    <property type="entry name" value="Transposase_1"/>
</dbReference>
<comment type="caution">
    <text evidence="1">The sequence shown here is derived from an EMBL/GenBank/DDBJ whole genome shotgun (WGS) entry which is preliminary data.</text>
</comment>